<dbReference type="EMBL" id="JOTP01000001">
    <property type="protein sequence ID" value="KEP28145.1"/>
    <property type="molecule type" value="Genomic_DNA"/>
</dbReference>
<evidence type="ECO:0000313" key="2">
    <source>
        <dbReference type="Proteomes" id="UP000028091"/>
    </source>
</evidence>
<keyword evidence="2" id="KW-1185">Reference proteome</keyword>
<gene>
    <name evidence="1" type="ORF">BA70_00715</name>
</gene>
<proteinExistence type="predicted"/>
<dbReference type="Proteomes" id="UP000028091">
    <property type="component" value="Unassembled WGS sequence"/>
</dbReference>
<organism evidence="1 2">
    <name type="scientific">Bacillus zhangzhouensis</name>
    <dbReference type="NCBI Taxonomy" id="1178540"/>
    <lineage>
        <taxon>Bacteria</taxon>
        <taxon>Bacillati</taxon>
        <taxon>Bacillota</taxon>
        <taxon>Bacilli</taxon>
        <taxon>Bacillales</taxon>
        <taxon>Bacillaceae</taxon>
        <taxon>Bacillus</taxon>
    </lineage>
</organism>
<sequence length="74" mass="9344">MVKEIKRNPVRFFTKDLSYSIIFDNDSQFQLYRNTLEAKIHRLFRTYIKMKKFSYFFNENKENYQNNDFKKKRK</sequence>
<accession>A0A081LFW9</accession>
<name>A0A081LFW9_9BACI</name>
<reference evidence="1 2" key="1">
    <citation type="submission" date="2012-09" db="EMBL/GenBank/DDBJ databases">
        <title>Genome Sequence of Bacillus sp. DW5-4.</title>
        <authorList>
            <person name="Lai Q."/>
            <person name="Liu Y."/>
            <person name="Shao Z."/>
        </authorList>
    </citation>
    <scope>NUCLEOTIDE SEQUENCE [LARGE SCALE GENOMIC DNA]</scope>
    <source>
        <strain evidence="1 2">DW5-4</strain>
    </source>
</reference>
<dbReference type="AlphaFoldDB" id="A0A081LFW9"/>
<evidence type="ECO:0000313" key="1">
    <source>
        <dbReference type="EMBL" id="KEP28145.1"/>
    </source>
</evidence>
<protein>
    <submittedName>
        <fullName evidence="1">Uncharacterized protein</fullName>
    </submittedName>
</protein>
<comment type="caution">
    <text evidence="1">The sequence shown here is derived from an EMBL/GenBank/DDBJ whole genome shotgun (WGS) entry which is preliminary data.</text>
</comment>